<comment type="caution">
    <text evidence="2">The sequence shown here is derived from an EMBL/GenBank/DDBJ whole genome shotgun (WGS) entry which is preliminary data.</text>
</comment>
<reference evidence="2 3" key="1">
    <citation type="journal article" date="2014" name="BMC Genomics">
        <title>Comparison of environmental and isolate Sulfobacillus genomes reveals diverse carbon, sulfur, nitrogen, and hydrogen metabolisms.</title>
        <authorList>
            <person name="Justice N.B."/>
            <person name="Norman A."/>
            <person name="Brown C.T."/>
            <person name="Singh A."/>
            <person name="Thomas B.C."/>
            <person name="Banfield J.F."/>
        </authorList>
    </citation>
    <scope>NUCLEOTIDE SEQUENCE [LARGE SCALE GENOMIC DNA]</scope>
    <source>
        <strain evidence="2">AMDSBA3</strain>
    </source>
</reference>
<protein>
    <recommendedName>
        <fullName evidence="1">NTP pyrophosphohydrolase MazG-like domain-containing protein</fullName>
    </recommendedName>
</protein>
<name>A0A2T2WCG8_9FIRM</name>
<dbReference type="Pfam" id="PF03819">
    <property type="entry name" value="MazG"/>
    <property type="match status" value="1"/>
</dbReference>
<accession>A0A2T2WCG8</accession>
<dbReference type="InterPro" id="IPR004518">
    <property type="entry name" value="MazG-like_dom"/>
</dbReference>
<dbReference type="InterPro" id="IPR023292">
    <property type="entry name" value="NTP_PyroPHydrolase-like_dom_sf"/>
</dbReference>
<dbReference type="EMBL" id="PXYV01000113">
    <property type="protein sequence ID" value="PSR19927.1"/>
    <property type="molecule type" value="Genomic_DNA"/>
</dbReference>
<evidence type="ECO:0000313" key="2">
    <source>
        <dbReference type="EMBL" id="PSR19927.1"/>
    </source>
</evidence>
<proteinExistence type="predicted"/>
<evidence type="ECO:0000259" key="1">
    <source>
        <dbReference type="Pfam" id="PF03819"/>
    </source>
</evidence>
<dbReference type="Gene3D" id="1.10.3420.10">
    <property type="entry name" value="putative ntp pyrophosphohydrolase like domain"/>
    <property type="match status" value="1"/>
</dbReference>
<organism evidence="2 3">
    <name type="scientific">Sulfobacillus acidophilus</name>
    <dbReference type="NCBI Taxonomy" id="53633"/>
    <lineage>
        <taxon>Bacteria</taxon>
        <taxon>Bacillati</taxon>
        <taxon>Bacillota</taxon>
        <taxon>Clostridia</taxon>
        <taxon>Eubacteriales</taxon>
        <taxon>Clostridiales Family XVII. Incertae Sedis</taxon>
        <taxon>Sulfobacillus</taxon>
    </lineage>
</organism>
<gene>
    <name evidence="2" type="ORF">C7B45_17500</name>
</gene>
<dbReference type="SUPFAM" id="SSF101386">
    <property type="entry name" value="all-alpha NTP pyrophosphatases"/>
    <property type="match status" value="1"/>
</dbReference>
<dbReference type="Proteomes" id="UP000241848">
    <property type="component" value="Unassembled WGS sequence"/>
</dbReference>
<sequence>MNEPDLITKAEAARMLGVTPTRIQALIKKGKLTTRRDARGKEQIERKSLEERLTAFRNEKHDSNISLNMLLNAVRTFHHLNHFFVGTGNRDDLLLRLALLIQEIGELAETVTKSRTGPNHGFSSEDYVNMQNEWGDVLYLLVGWAVELGWDATEIRQIFERTHQKNLSRAPRHTALARTSPEPPTTE</sequence>
<evidence type="ECO:0000313" key="3">
    <source>
        <dbReference type="Proteomes" id="UP000241848"/>
    </source>
</evidence>
<dbReference type="AlphaFoldDB" id="A0A2T2WCG8"/>
<feature type="domain" description="NTP pyrophosphohydrolase MazG-like" evidence="1">
    <location>
        <begin position="97"/>
        <end position="172"/>
    </location>
</feature>